<dbReference type="EMBL" id="CAJFDH010000002">
    <property type="protein sequence ID" value="CAD5211202.1"/>
    <property type="molecule type" value="Genomic_DNA"/>
</dbReference>
<dbReference type="GO" id="GO:0032040">
    <property type="term" value="C:small-subunit processome"/>
    <property type="evidence" value="ECO:0007669"/>
    <property type="project" value="TreeGrafter"/>
</dbReference>
<dbReference type="AlphaFoldDB" id="A0A811K5E7"/>
<evidence type="ECO:0000313" key="3">
    <source>
        <dbReference type="EMBL" id="CAD5211202.1"/>
    </source>
</evidence>
<dbReference type="Proteomes" id="UP000614601">
    <property type="component" value="Unassembled WGS sequence"/>
</dbReference>
<sequence>MVVKRKARTKLQEGEKAKKFKFLSFADQIAKISVDYASSSLALTHDLEQNSFFFEAVVKWIDLDYGDDFKDFLADINHEELATYSQILHFQEKIAEAIQKHLQIKESTALCAILEILIGFARDLREEFGKYFWKFFDVMIYLVECRIQNIEVVQSCFRALTVFFKLQWRDLVKNLRKSFLRLFPLFSSRQDFVRRFIAEAASFLLRKSTSIPKVLKYLVEKAYEQEDENIADGLTQLLFNCIKGTKGFFHSQTATLLNSFLDTIYSLDENVKPLGVEVMEGVMVECVHHADVKNFKVISDIILTRFANDAVKAPENVGYDLKFLRVSVIESGGYIFTEYEKALKVLTQGLNDSTILEIYFDVSADIIRTYYNKFSSKDVILRYFERAVEVIKLKEVRWLFDFYKKLVDLSIFDLWAMESVGQLGNDLLKTNPEAFSLFLNFYADVILQRFPIVFDGSYSLNKFFDSTGHQAFRKLLVKKMISSSDDDDFIYSKCLIVAPYFVKGEETNTVVTVLKKTLVDKVNKAKSDDSTALKAYLTLCCLHLMKISVDCFSLKDAIQFLKTAEHTELKLRIGDLVFTLVGSNNCNPIDFEVVMGLLKDDVGNENGNVRHLALRIMNLLAQDVLVKKVLQAMIDVEREPMTFENYRERANVLRKIKISLAEARELSDFDTFHTMAFRFTVVQFYEALTLYWPLVGDVARNLGESLSLDSLWLVFNEFIEKSSQQIRNFEESTKEDYGVLHALAQNVLKSTENRLDHWSFRLEVLKLLASFLDLAERKNRSLVPLLLDIYNNEFQSVTVTTKLHDNLTENNGVNEVPNKEDDEEEPNEGEMVLAKKLNRKLVTLTIRQILQIFAKFSNLKQVYKSAELFELINDLLRSDSSDIQKYAVECLFNYKVKELDPYKENFDNLVADKQFSDELVHFSVDEDSTVVATEHRSHVLPVLMRLLDGKMHAKSGRRGVTKRPAIFRFVAGCRAEELDLFLKTVFWTINELVDEQNLNNACTKLIQTYDPHNTIALQRISR</sequence>
<keyword evidence="4" id="KW-1185">Reference proteome</keyword>
<accession>A0A811K5E7</accession>
<dbReference type="PANTHER" id="PTHR17695">
    <property type="entry name" value="SMALL SUBUNIT PROCESSOME COMPONENT 20 HOMOLOG"/>
    <property type="match status" value="1"/>
</dbReference>
<dbReference type="GO" id="GO:0030686">
    <property type="term" value="C:90S preribosome"/>
    <property type="evidence" value="ECO:0007669"/>
    <property type="project" value="TreeGrafter"/>
</dbReference>
<dbReference type="EMBL" id="CAJFCW020000002">
    <property type="protein sequence ID" value="CAG9092889.1"/>
    <property type="molecule type" value="Genomic_DNA"/>
</dbReference>
<organism evidence="3 4">
    <name type="scientific">Bursaphelenchus okinawaensis</name>
    <dbReference type="NCBI Taxonomy" id="465554"/>
    <lineage>
        <taxon>Eukaryota</taxon>
        <taxon>Metazoa</taxon>
        <taxon>Ecdysozoa</taxon>
        <taxon>Nematoda</taxon>
        <taxon>Chromadorea</taxon>
        <taxon>Rhabditida</taxon>
        <taxon>Tylenchina</taxon>
        <taxon>Tylenchomorpha</taxon>
        <taxon>Aphelenchoidea</taxon>
        <taxon>Aphelenchoididae</taxon>
        <taxon>Bursaphelenchus</taxon>
    </lineage>
</organism>
<proteinExistence type="predicted"/>
<dbReference type="Proteomes" id="UP000783686">
    <property type="component" value="Unassembled WGS sequence"/>
</dbReference>
<protein>
    <recommendedName>
        <fullName evidence="2">U3 small nucleolar RNA-associated protein 20 N-terminal domain-containing protein</fullName>
    </recommendedName>
</protein>
<gene>
    <name evidence="3" type="ORF">BOKJ2_LOCUS3576</name>
</gene>
<dbReference type="InterPro" id="IPR052575">
    <property type="entry name" value="SSU_processome_comp_20"/>
</dbReference>
<evidence type="ECO:0000259" key="2">
    <source>
        <dbReference type="Pfam" id="PF07539"/>
    </source>
</evidence>
<dbReference type="Pfam" id="PF07539">
    <property type="entry name" value="UTP20_N"/>
    <property type="match status" value="1"/>
</dbReference>
<reference evidence="3" key="1">
    <citation type="submission" date="2020-09" db="EMBL/GenBank/DDBJ databases">
        <authorList>
            <person name="Kikuchi T."/>
        </authorList>
    </citation>
    <scope>NUCLEOTIDE SEQUENCE</scope>
    <source>
        <strain evidence="3">SH1</strain>
    </source>
</reference>
<dbReference type="InterPro" id="IPR016024">
    <property type="entry name" value="ARM-type_fold"/>
</dbReference>
<dbReference type="OrthoDB" id="360653at2759"/>
<evidence type="ECO:0000256" key="1">
    <source>
        <dbReference type="SAM" id="MobiDB-lite"/>
    </source>
</evidence>
<evidence type="ECO:0000313" key="4">
    <source>
        <dbReference type="Proteomes" id="UP000614601"/>
    </source>
</evidence>
<dbReference type="SUPFAM" id="SSF48371">
    <property type="entry name" value="ARM repeat"/>
    <property type="match status" value="1"/>
</dbReference>
<name>A0A811K5E7_9BILA</name>
<comment type="caution">
    <text evidence="3">The sequence shown here is derived from an EMBL/GenBank/DDBJ whole genome shotgun (WGS) entry which is preliminary data.</text>
</comment>
<dbReference type="InterPro" id="IPR011430">
    <property type="entry name" value="UTP20_N"/>
</dbReference>
<feature type="region of interest" description="Disordered" evidence="1">
    <location>
        <begin position="808"/>
        <end position="827"/>
    </location>
</feature>
<dbReference type="PANTHER" id="PTHR17695:SF11">
    <property type="entry name" value="SMALL SUBUNIT PROCESSOME COMPONENT 20 HOMOLOG"/>
    <property type="match status" value="1"/>
</dbReference>
<feature type="domain" description="U3 small nucleolar RNA-associated protein 20 N-terminal" evidence="2">
    <location>
        <begin position="846"/>
        <end position="1004"/>
    </location>
</feature>